<comment type="similarity">
    <text evidence="1 2">Belongs to the UPF0301 (AlgH) family.</text>
</comment>
<evidence type="ECO:0000256" key="1">
    <source>
        <dbReference type="ARBA" id="ARBA00009600"/>
    </source>
</evidence>
<dbReference type="Pfam" id="PF02622">
    <property type="entry name" value="DUF179"/>
    <property type="match status" value="1"/>
</dbReference>
<dbReference type="SUPFAM" id="SSF143456">
    <property type="entry name" value="VC0467-like"/>
    <property type="match status" value="1"/>
</dbReference>
<dbReference type="Gene3D" id="3.40.1740.10">
    <property type="entry name" value="VC0467-like"/>
    <property type="match status" value="1"/>
</dbReference>
<dbReference type="STRING" id="1267768.BV394_07460"/>
<dbReference type="PANTHER" id="PTHR30327:SF1">
    <property type="entry name" value="UPF0301 PROTEIN YQGE"/>
    <property type="match status" value="1"/>
</dbReference>
<keyword evidence="4" id="KW-1185">Reference proteome</keyword>
<dbReference type="GO" id="GO:0005829">
    <property type="term" value="C:cytosol"/>
    <property type="evidence" value="ECO:0007669"/>
    <property type="project" value="TreeGrafter"/>
</dbReference>
<dbReference type="PANTHER" id="PTHR30327">
    <property type="entry name" value="UNCHARACTERIZED PROTEIN YQGE"/>
    <property type="match status" value="1"/>
</dbReference>
<dbReference type="NCBIfam" id="NF001268">
    <property type="entry name" value="PRK00228.1-4"/>
    <property type="match status" value="1"/>
</dbReference>
<reference evidence="3 4" key="1">
    <citation type="submission" date="2017-01" db="EMBL/GenBank/DDBJ databases">
        <title>Genomic analysis of Xuhuaishuia manganoxidans DY6-4.</title>
        <authorList>
            <person name="Wang X."/>
        </authorList>
    </citation>
    <scope>NUCLEOTIDE SEQUENCE [LARGE SCALE GENOMIC DNA]</scope>
    <source>
        <strain evidence="3 4">DY6-4</strain>
    </source>
</reference>
<dbReference type="Proteomes" id="UP000187266">
    <property type="component" value="Chromosome"/>
</dbReference>
<name>A0A1U7DMD5_9RHOB</name>
<dbReference type="OrthoDB" id="9807486at2"/>
<proteinExistence type="inferred from homology"/>
<protein>
    <recommendedName>
        <fullName evidence="2">UPF0301 protein BV394_07460</fullName>
    </recommendedName>
</protein>
<dbReference type="AlphaFoldDB" id="A0A1U7DMD5"/>
<accession>A0A1U7DMD5</accession>
<accession>A0A2M9DDU5</accession>
<evidence type="ECO:0000313" key="4">
    <source>
        <dbReference type="Proteomes" id="UP000187266"/>
    </source>
</evidence>
<sequence length="190" mass="20179">MNEISESPLCGKLLIAMPGMGDPRFDRSVIFVCAHSDEGALGLIVNKPTPDLSARDLLEQLGITPAGDLPPINVHFGGPVEHGRGFVLHSADYCSDNSTMQVSTSFGMTATLDILEDIARGDGPRQSLLALGYSGWGPGQLEDELQRNGWLTGDATPEIVFGSDARGKWEEALKSIGIDPLMLSSEGGRA</sequence>
<evidence type="ECO:0000256" key="2">
    <source>
        <dbReference type="HAMAP-Rule" id="MF_00758"/>
    </source>
</evidence>
<organism evidence="3 4">
    <name type="scientific">Brevirhabdus pacifica</name>
    <dbReference type="NCBI Taxonomy" id="1267768"/>
    <lineage>
        <taxon>Bacteria</taxon>
        <taxon>Pseudomonadati</taxon>
        <taxon>Pseudomonadota</taxon>
        <taxon>Alphaproteobacteria</taxon>
        <taxon>Rhodobacterales</taxon>
        <taxon>Paracoccaceae</taxon>
        <taxon>Brevirhabdus</taxon>
    </lineage>
</organism>
<dbReference type="InterPro" id="IPR003774">
    <property type="entry name" value="AlgH-like"/>
</dbReference>
<dbReference type="RefSeq" id="WP_076981056.1">
    <property type="nucleotide sequence ID" value="NZ_CP019124.1"/>
</dbReference>
<dbReference type="HAMAP" id="MF_00758">
    <property type="entry name" value="UPF0301"/>
    <property type="match status" value="1"/>
</dbReference>
<evidence type="ECO:0000313" key="3">
    <source>
        <dbReference type="EMBL" id="APX91039.1"/>
    </source>
</evidence>
<gene>
    <name evidence="3" type="ORF">BV394_07460</name>
</gene>
<dbReference type="EMBL" id="CP019124">
    <property type="protein sequence ID" value="APX91039.1"/>
    <property type="molecule type" value="Genomic_DNA"/>
</dbReference>